<dbReference type="RefSeq" id="WP_059066515.1">
    <property type="nucleotide sequence ID" value="NZ_JAOQJX010000037.1"/>
</dbReference>
<dbReference type="PROSITE" id="PS50983">
    <property type="entry name" value="FE_B12_PBP"/>
    <property type="match status" value="1"/>
</dbReference>
<dbReference type="Gene3D" id="3.40.50.1980">
    <property type="entry name" value="Nitrogenase molybdenum iron protein domain"/>
    <property type="match status" value="2"/>
</dbReference>
<gene>
    <name evidence="4" type="ORF">OCV51_14190</name>
</gene>
<reference evidence="4 5" key="1">
    <citation type="journal article" date="2021" name="ISME Commun">
        <title>Automated analysis of genomic sequences facilitates high-throughput and comprehensive description of bacteria.</title>
        <authorList>
            <person name="Hitch T.C.A."/>
        </authorList>
    </citation>
    <scope>NUCLEOTIDE SEQUENCE [LARGE SCALE GENOMIC DNA]</scope>
    <source>
        <strain evidence="4 5">H2_18</strain>
    </source>
</reference>
<dbReference type="InterPro" id="IPR050902">
    <property type="entry name" value="ABC_Transporter_SBP"/>
</dbReference>
<dbReference type="EMBL" id="JAOQJX010000037">
    <property type="protein sequence ID" value="MCU6748782.1"/>
    <property type="molecule type" value="Genomic_DNA"/>
</dbReference>
<feature type="domain" description="Fe/B12 periplasmic-binding" evidence="3">
    <location>
        <begin position="69"/>
        <end position="342"/>
    </location>
</feature>
<comment type="caution">
    <text evidence="4">The sequence shown here is derived from an EMBL/GenBank/DDBJ whole genome shotgun (WGS) entry which is preliminary data.</text>
</comment>
<feature type="signal peptide" evidence="2">
    <location>
        <begin position="1"/>
        <end position="20"/>
    </location>
</feature>
<name>A0ABT2TG57_9FIRM</name>
<comment type="similarity">
    <text evidence="1">Belongs to the bacterial solute-binding protein 8 family.</text>
</comment>
<dbReference type="Proteomes" id="UP001652394">
    <property type="component" value="Unassembled WGS sequence"/>
</dbReference>
<evidence type="ECO:0000256" key="2">
    <source>
        <dbReference type="SAM" id="SignalP"/>
    </source>
</evidence>
<dbReference type="PROSITE" id="PS51257">
    <property type="entry name" value="PROKAR_LIPOPROTEIN"/>
    <property type="match status" value="1"/>
</dbReference>
<keyword evidence="5" id="KW-1185">Reference proteome</keyword>
<evidence type="ECO:0000259" key="3">
    <source>
        <dbReference type="PROSITE" id="PS50983"/>
    </source>
</evidence>
<evidence type="ECO:0000313" key="4">
    <source>
        <dbReference type="EMBL" id="MCU6748782.1"/>
    </source>
</evidence>
<sequence>MKRKIVSAALCAGLLCVLVAGCGKNKEAEGAKEAKKTQSDYTPVTVTLNLERSGLGENVEYTFTEMPDHIVASGDQMADFFFDLGLEEQMAGYTKGSCWSLVSEYPAREEIPQLVEAGKGITTLSKEEMIATGCDFLVGWDSVFSDKNFSPKFCEENGIAMYFPYVCSDSATFEDLYKDYETLGKIFKAEDTAEEKVQEMKDTLQDVEDTLGSEVYEDPITVFAYDSGEEAPFTACQGMPGDILKLAGGISIFDDIEAGWATPSWEEVVERDPDVILILDYEGGEEVEKKAEFLRTNDATKDLRAVKEGRIISACCSDMQGSAGSARLVEDIAKQLYPEKYE</sequence>
<keyword evidence="2" id="KW-0732">Signal</keyword>
<accession>A0ABT2TG57</accession>
<dbReference type="PANTHER" id="PTHR30535:SF7">
    <property type="entry name" value="IRON(III) DICITRATE-BINDING PROTEIN"/>
    <property type="match status" value="1"/>
</dbReference>
<organism evidence="4 5">
    <name type="scientific">Faecalicatena acetigenes</name>
    <dbReference type="NCBI Taxonomy" id="2981790"/>
    <lineage>
        <taxon>Bacteria</taxon>
        <taxon>Bacillati</taxon>
        <taxon>Bacillota</taxon>
        <taxon>Clostridia</taxon>
        <taxon>Lachnospirales</taxon>
        <taxon>Lachnospiraceae</taxon>
        <taxon>Faecalicatena</taxon>
    </lineage>
</organism>
<proteinExistence type="inferred from homology"/>
<feature type="chain" id="PRO_5047018800" evidence="2">
    <location>
        <begin position="21"/>
        <end position="342"/>
    </location>
</feature>
<evidence type="ECO:0000313" key="5">
    <source>
        <dbReference type="Proteomes" id="UP001652394"/>
    </source>
</evidence>
<dbReference type="Pfam" id="PF01497">
    <property type="entry name" value="Peripla_BP_2"/>
    <property type="match status" value="1"/>
</dbReference>
<protein>
    <submittedName>
        <fullName evidence="4">ABC transporter substrate-binding protein</fullName>
    </submittedName>
</protein>
<evidence type="ECO:0000256" key="1">
    <source>
        <dbReference type="ARBA" id="ARBA00008814"/>
    </source>
</evidence>
<dbReference type="PANTHER" id="PTHR30535">
    <property type="entry name" value="VITAMIN B12-BINDING PROTEIN"/>
    <property type="match status" value="1"/>
</dbReference>
<dbReference type="SUPFAM" id="SSF53807">
    <property type="entry name" value="Helical backbone' metal receptor"/>
    <property type="match status" value="1"/>
</dbReference>
<dbReference type="InterPro" id="IPR002491">
    <property type="entry name" value="ABC_transptr_periplasmic_BD"/>
</dbReference>